<comment type="caution">
    <text evidence="6">Lacks conserved residue(s) required for the propagation of feature annotation.</text>
</comment>
<dbReference type="Pfam" id="PF01926">
    <property type="entry name" value="MMR_HSR1"/>
    <property type="match status" value="1"/>
</dbReference>
<dbReference type="SUPFAM" id="SSF103025">
    <property type="entry name" value="Folate-binding domain"/>
    <property type="match status" value="1"/>
</dbReference>
<protein>
    <recommendedName>
        <fullName evidence="6">tRNA modification GTPase MnmE</fullName>
        <ecNumber evidence="6">3.6.-.-</ecNumber>
    </recommendedName>
</protein>
<evidence type="ECO:0000259" key="8">
    <source>
        <dbReference type="PROSITE" id="PS51709"/>
    </source>
</evidence>
<keyword evidence="6" id="KW-0378">Hydrolase</keyword>
<evidence type="ECO:0000256" key="5">
    <source>
        <dbReference type="ARBA" id="ARBA00023134"/>
    </source>
</evidence>
<feature type="binding site" evidence="6">
    <location>
        <position position="118"/>
    </location>
    <ligand>
        <name>(6S)-5-formyl-5,6,7,8-tetrahydrofolate</name>
        <dbReference type="ChEBI" id="CHEBI:57457"/>
    </ligand>
</feature>
<comment type="function">
    <text evidence="6">Exhibits a very high intrinsic GTPase hydrolysis rate. Involved in the addition of a carboxymethylaminomethyl (cmnm) group at the wobble position (U34) of certain tRNAs, forming tRNA-cmnm(5)s(2)U34.</text>
</comment>
<dbReference type="GO" id="GO:0003924">
    <property type="term" value="F:GTPase activity"/>
    <property type="evidence" value="ECO:0007669"/>
    <property type="project" value="UniProtKB-UniRule"/>
</dbReference>
<dbReference type="InterPro" id="IPR005225">
    <property type="entry name" value="Small_GTP-bd"/>
</dbReference>
<gene>
    <name evidence="6 9" type="primary">mnmE</name>
    <name evidence="6" type="synonym">trmE</name>
    <name evidence="9" type="ORF">EVG15_00690</name>
</gene>
<feature type="binding site" evidence="6">
    <location>
        <position position="283"/>
    </location>
    <ligand>
        <name>K(+)</name>
        <dbReference type="ChEBI" id="CHEBI:29103"/>
    </ligand>
</feature>
<feature type="binding site" evidence="6">
    <location>
        <position position="287"/>
    </location>
    <ligand>
        <name>Mg(2+)</name>
        <dbReference type="ChEBI" id="CHEBI:18420"/>
    </ligand>
</feature>
<reference evidence="9 10" key="1">
    <citation type="journal article" date="2019" name="ISME J.">
        <title>Insights into ecological role of a new deltaproteobacterial order Candidatus Acidulodesulfobacterales by metagenomics and metatranscriptomics.</title>
        <authorList>
            <person name="Tan S."/>
            <person name="Liu J."/>
            <person name="Fang Y."/>
            <person name="Hedlund B.P."/>
            <person name="Lian Z.H."/>
            <person name="Huang L.Y."/>
            <person name="Li J.T."/>
            <person name="Huang L.N."/>
            <person name="Li W.J."/>
            <person name="Jiang H.C."/>
            <person name="Dong H.L."/>
            <person name="Shu W.S."/>
        </authorList>
    </citation>
    <scope>NUCLEOTIDE SEQUENCE [LARGE SCALE GENOMIC DNA]</scope>
    <source>
        <strain evidence="9">AP1</strain>
    </source>
</reference>
<dbReference type="PROSITE" id="PS51709">
    <property type="entry name" value="G_TRME"/>
    <property type="match status" value="1"/>
</dbReference>
<dbReference type="PANTHER" id="PTHR42714">
    <property type="entry name" value="TRNA MODIFICATION GTPASE GTPBP3"/>
    <property type="match status" value="1"/>
</dbReference>
<dbReference type="GO" id="GO:0002098">
    <property type="term" value="P:tRNA wobble uridine modification"/>
    <property type="evidence" value="ECO:0007669"/>
    <property type="project" value="TreeGrafter"/>
</dbReference>
<dbReference type="NCBIfam" id="TIGR00450">
    <property type="entry name" value="mnmE_trmE_thdF"/>
    <property type="match status" value="1"/>
</dbReference>
<dbReference type="GO" id="GO:0046872">
    <property type="term" value="F:metal ion binding"/>
    <property type="evidence" value="ECO:0007669"/>
    <property type="project" value="UniProtKB-KW"/>
</dbReference>
<comment type="caution">
    <text evidence="9">The sequence shown here is derived from an EMBL/GenBank/DDBJ whole genome shotgun (WGS) entry which is preliminary data.</text>
</comment>
<sequence>MHSILNNELDTICAISTPEGEGAISIIRISGSIALEICSKILKIKRKNANFNTFNAKINCNKRNSENKIKENFSVSDCEPKQFYVCNIYDYFINAVIDEAGFVFMKAPNSYTGEDMAEIYPHGGVFNTRYILELILKSGARLAYNGEFTKRAYLNKKINLIQAEAILDIIKSNSVKSLLIANNELNGQLESKLNIIKDNFLYILASIEALIDFPEEEFKDISKMFLLKSKELFGLIEHLINSYKEYMANKQGLNVAIAGKPNAGKSSLLNKFLKKQRAIVSDIPGTTRDYIEESLFLFNKTIKIIDTAGLRISNDDVEKAGIDFTYEIIKKSDIILYLIDITLVDFTSDVTLIDITKKLDLDEDDLEFIKNRDKNKKLIIVFNKIDKLSDDELKEKKSEIIKQIESKFGTNVPNDNMKDNKYINEHIVKNTNSNININNINENIPEIFFISTVSDLNIDILKKYLYDSIINIESSLKENIAITTIRQKNLLEKSLFCLNNAINAFNNAEPYEIISIELRDGINFLKDIIGNVSNEDILDMLFKEFCIGK</sequence>
<keyword evidence="6" id="KW-0963">Cytoplasm</keyword>
<dbReference type="InterPro" id="IPR027368">
    <property type="entry name" value="MnmE_dom2"/>
</dbReference>
<keyword evidence="6" id="KW-0460">Magnesium</keyword>
<dbReference type="Pfam" id="PF12631">
    <property type="entry name" value="MnmE_helical"/>
    <property type="match status" value="1"/>
</dbReference>
<dbReference type="HAMAP" id="MF_00379">
    <property type="entry name" value="GTPase_MnmE"/>
    <property type="match status" value="1"/>
</dbReference>
<dbReference type="Proteomes" id="UP000319296">
    <property type="component" value="Unassembled WGS sequence"/>
</dbReference>
<keyword evidence="5 6" id="KW-0342">GTP-binding</keyword>
<comment type="cofactor">
    <cofactor evidence="6">
        <name>K(+)</name>
        <dbReference type="ChEBI" id="CHEBI:29103"/>
    </cofactor>
    <text evidence="6">Binds 1 potassium ion per subunit.</text>
</comment>
<dbReference type="GO" id="GO:0005829">
    <property type="term" value="C:cytosol"/>
    <property type="evidence" value="ECO:0007669"/>
    <property type="project" value="TreeGrafter"/>
</dbReference>
<dbReference type="CDD" id="cd04164">
    <property type="entry name" value="trmE"/>
    <property type="match status" value="1"/>
</dbReference>
<feature type="binding site" evidence="6">
    <location>
        <position position="549"/>
    </location>
    <ligand>
        <name>(6S)-5-formyl-5,6,7,8-tetrahydrofolate</name>
        <dbReference type="ChEBI" id="CHEBI:57457"/>
    </ligand>
</feature>
<keyword evidence="2 6" id="KW-0819">tRNA processing</keyword>
<dbReference type="Gene3D" id="1.20.120.430">
    <property type="entry name" value="tRNA modification GTPase MnmE domain 2"/>
    <property type="match status" value="1"/>
</dbReference>
<dbReference type="EMBL" id="SGBB01000001">
    <property type="protein sequence ID" value="RZD19432.1"/>
    <property type="molecule type" value="Genomic_DNA"/>
</dbReference>
<comment type="subunit">
    <text evidence="6">Homodimer. Heterotetramer of two MnmE and two MnmG subunits.</text>
</comment>
<comment type="similarity">
    <text evidence="1 6 7">Belongs to the TRAFAC class TrmE-Era-EngA-EngB-Septin-like GTPase superfamily. TrmE GTPase family.</text>
</comment>
<dbReference type="PANTHER" id="PTHR42714:SF2">
    <property type="entry name" value="TRNA MODIFICATION GTPASE GTPBP3, MITOCHONDRIAL"/>
    <property type="match status" value="1"/>
</dbReference>
<comment type="subcellular location">
    <subcellularLocation>
        <location evidence="6">Cytoplasm</location>
    </subcellularLocation>
</comment>
<evidence type="ECO:0000256" key="6">
    <source>
        <dbReference type="HAMAP-Rule" id="MF_00379"/>
    </source>
</evidence>
<feature type="binding site" evidence="6">
    <location>
        <position position="262"/>
    </location>
    <ligand>
        <name>K(+)</name>
        <dbReference type="ChEBI" id="CHEBI:29103"/>
    </ligand>
</feature>
<dbReference type="InterPro" id="IPR027266">
    <property type="entry name" value="TrmE/GcvT-like"/>
</dbReference>
<dbReference type="NCBIfam" id="TIGR00231">
    <property type="entry name" value="small_GTP"/>
    <property type="match status" value="1"/>
</dbReference>
<dbReference type="InterPro" id="IPR018948">
    <property type="entry name" value="GTP-bd_TrmE_N"/>
</dbReference>
<dbReference type="EC" id="3.6.-.-" evidence="6"/>
<feature type="domain" description="TrmE-type G" evidence="8">
    <location>
        <begin position="252"/>
        <end position="470"/>
    </location>
</feature>
<dbReference type="InterPro" id="IPR004520">
    <property type="entry name" value="GTPase_MnmE"/>
</dbReference>
<dbReference type="SUPFAM" id="SSF116878">
    <property type="entry name" value="TrmE connector domain"/>
    <property type="match status" value="1"/>
</dbReference>
<evidence type="ECO:0000256" key="3">
    <source>
        <dbReference type="ARBA" id="ARBA00022741"/>
    </source>
</evidence>
<dbReference type="Gene3D" id="3.40.50.300">
    <property type="entry name" value="P-loop containing nucleotide triphosphate hydrolases"/>
    <property type="match status" value="1"/>
</dbReference>
<organism evidence="9 10">
    <name type="scientific">Candidatus Acididesulfobacter diazotrophicus</name>
    <dbReference type="NCBI Taxonomy" id="2597226"/>
    <lineage>
        <taxon>Bacteria</taxon>
        <taxon>Deltaproteobacteria</taxon>
        <taxon>Candidatus Acidulodesulfobacterales</taxon>
        <taxon>Candidatus Acididesulfobacter</taxon>
    </lineage>
</organism>
<dbReference type="SUPFAM" id="SSF52540">
    <property type="entry name" value="P-loop containing nucleoside triphosphate hydrolases"/>
    <property type="match status" value="1"/>
</dbReference>
<feature type="binding site" evidence="6">
    <location>
        <begin position="306"/>
        <end position="309"/>
    </location>
    <ligand>
        <name>GTP</name>
        <dbReference type="ChEBI" id="CHEBI:37565"/>
    </ligand>
</feature>
<evidence type="ECO:0000256" key="4">
    <source>
        <dbReference type="ARBA" id="ARBA00022958"/>
    </source>
</evidence>
<evidence type="ECO:0000256" key="7">
    <source>
        <dbReference type="RuleBase" id="RU003313"/>
    </source>
</evidence>
<feature type="binding site" evidence="6">
    <location>
        <position position="266"/>
    </location>
    <ligand>
        <name>Mg(2+)</name>
        <dbReference type="ChEBI" id="CHEBI:18420"/>
    </ligand>
</feature>
<keyword evidence="4 6" id="KW-0630">Potassium</keyword>
<evidence type="ECO:0000313" key="10">
    <source>
        <dbReference type="Proteomes" id="UP000319296"/>
    </source>
</evidence>
<feature type="binding site" evidence="6">
    <location>
        <begin position="262"/>
        <end position="267"/>
    </location>
    <ligand>
        <name>GTP</name>
        <dbReference type="ChEBI" id="CHEBI:37565"/>
    </ligand>
</feature>
<dbReference type="CDD" id="cd14858">
    <property type="entry name" value="TrmE_N"/>
    <property type="match status" value="1"/>
</dbReference>
<keyword evidence="3 6" id="KW-0547">Nucleotide-binding</keyword>
<dbReference type="InterPro" id="IPR006073">
    <property type="entry name" value="GTP-bd"/>
</dbReference>
<feature type="binding site" evidence="6">
    <location>
        <position position="286"/>
    </location>
    <ligand>
        <name>K(+)</name>
        <dbReference type="ChEBI" id="CHEBI:29103"/>
    </ligand>
</feature>
<proteinExistence type="inferred from homology"/>
<evidence type="ECO:0000313" key="9">
    <source>
        <dbReference type="EMBL" id="RZD19432.1"/>
    </source>
</evidence>
<name>A0A519BQ82_9DELT</name>
<dbReference type="GO" id="GO:0030488">
    <property type="term" value="P:tRNA methylation"/>
    <property type="evidence" value="ECO:0007669"/>
    <property type="project" value="TreeGrafter"/>
</dbReference>
<dbReference type="AlphaFoldDB" id="A0A519BQ82"/>
<dbReference type="GO" id="GO:0005525">
    <property type="term" value="F:GTP binding"/>
    <property type="evidence" value="ECO:0007669"/>
    <property type="project" value="UniProtKB-UniRule"/>
</dbReference>
<keyword evidence="6" id="KW-0479">Metal-binding</keyword>
<feature type="binding site" evidence="6">
    <location>
        <position position="157"/>
    </location>
    <ligand>
        <name>(6S)-5-formyl-5,6,7,8-tetrahydrofolate</name>
        <dbReference type="ChEBI" id="CHEBI:57457"/>
    </ligand>
</feature>
<dbReference type="InterPro" id="IPR025867">
    <property type="entry name" value="MnmE_helical"/>
</dbReference>
<feature type="binding site" evidence="6">
    <location>
        <position position="28"/>
    </location>
    <ligand>
        <name>(6S)-5-formyl-5,6,7,8-tetrahydrofolate</name>
        <dbReference type="ChEBI" id="CHEBI:57457"/>
    </ligand>
</feature>
<dbReference type="InterPro" id="IPR027417">
    <property type="entry name" value="P-loop_NTPase"/>
</dbReference>
<dbReference type="Pfam" id="PF10396">
    <property type="entry name" value="TrmE_N"/>
    <property type="match status" value="1"/>
</dbReference>
<feature type="binding site" evidence="6">
    <location>
        <begin position="281"/>
        <end position="287"/>
    </location>
    <ligand>
        <name>GTP</name>
        <dbReference type="ChEBI" id="CHEBI:37565"/>
    </ligand>
</feature>
<dbReference type="Gene3D" id="3.30.1360.120">
    <property type="entry name" value="Probable tRNA modification gtpase trme, domain 1"/>
    <property type="match status" value="1"/>
</dbReference>
<evidence type="ECO:0000256" key="1">
    <source>
        <dbReference type="ARBA" id="ARBA00011043"/>
    </source>
</evidence>
<dbReference type="InterPro" id="IPR031168">
    <property type="entry name" value="G_TrmE"/>
</dbReference>
<evidence type="ECO:0000256" key="2">
    <source>
        <dbReference type="ARBA" id="ARBA00022694"/>
    </source>
</evidence>
<accession>A0A519BQ82</accession>
<feature type="binding site" evidence="6">
    <location>
        <position position="281"/>
    </location>
    <ligand>
        <name>K(+)</name>
        <dbReference type="ChEBI" id="CHEBI:29103"/>
    </ligand>
</feature>